<dbReference type="GO" id="GO:0004668">
    <property type="term" value="F:protein-arginine deiminase activity"/>
    <property type="evidence" value="ECO:0007669"/>
    <property type="project" value="InterPro"/>
</dbReference>
<protein>
    <submittedName>
        <fullName evidence="2">Arginine deiminase</fullName>
    </submittedName>
</protein>
<organism evidence="2 3">
    <name type="scientific">Aurantimicrobium minutum</name>
    <dbReference type="NCBI Taxonomy" id="708131"/>
    <lineage>
        <taxon>Bacteria</taxon>
        <taxon>Bacillati</taxon>
        <taxon>Actinomycetota</taxon>
        <taxon>Actinomycetes</taxon>
        <taxon>Micrococcales</taxon>
        <taxon>Microbacteriaceae</taxon>
        <taxon>Aurantimicrobium</taxon>
    </lineage>
</organism>
<dbReference type="GO" id="GO:0009446">
    <property type="term" value="P:putrescine biosynthetic process"/>
    <property type="evidence" value="ECO:0007669"/>
    <property type="project" value="InterPro"/>
</dbReference>
<keyword evidence="1" id="KW-0378">Hydrolase</keyword>
<accession>A0A182C1Q6</accession>
<reference evidence="2 3" key="1">
    <citation type="journal article" date="2016" name="Genome Announc.">
        <title>Complete Genome Sequence of Aurantimicrobium minutum Type Strain KNCT, a Planktonic Ultramicrobacterium Isolated from River Water.</title>
        <authorList>
            <person name="Nakai R."/>
            <person name="Fujisawa T."/>
            <person name="Nakamura Y."/>
            <person name="Nishide H."/>
            <person name="Uchiyama I."/>
            <person name="Baba T."/>
            <person name="Toyoda A."/>
            <person name="Fujiyama A."/>
            <person name="Naganuma T."/>
            <person name="Niki H."/>
        </authorList>
    </citation>
    <scope>NUCLEOTIDE SEQUENCE [LARGE SCALE GENOMIC DNA]</scope>
    <source>
        <strain evidence="2 3">KNC</strain>
    </source>
</reference>
<dbReference type="PANTHER" id="PTHR31377">
    <property type="entry name" value="AGMATINE DEIMINASE-RELATED"/>
    <property type="match status" value="1"/>
</dbReference>
<dbReference type="Pfam" id="PF04371">
    <property type="entry name" value="PAD_porph"/>
    <property type="match status" value="1"/>
</dbReference>
<gene>
    <name evidence="2" type="ORF">AUMI_10140</name>
</gene>
<dbReference type="AlphaFoldDB" id="A0A182C1Q6"/>
<evidence type="ECO:0000313" key="2">
    <source>
        <dbReference type="EMBL" id="BAU98557.1"/>
    </source>
</evidence>
<dbReference type="KEGG" id="amin:AUMI_10140"/>
<proteinExistence type="predicted"/>
<dbReference type="PANTHER" id="PTHR31377:SF0">
    <property type="entry name" value="AGMATINE DEIMINASE-RELATED"/>
    <property type="match status" value="1"/>
</dbReference>
<dbReference type="SUPFAM" id="SSF55909">
    <property type="entry name" value="Pentein"/>
    <property type="match status" value="1"/>
</dbReference>
<dbReference type="EMBL" id="AP017457">
    <property type="protein sequence ID" value="BAU98557.1"/>
    <property type="molecule type" value="Genomic_DNA"/>
</dbReference>
<dbReference type="InterPro" id="IPR007466">
    <property type="entry name" value="Peptidyl-Arg-deiminase_porph"/>
</dbReference>
<evidence type="ECO:0000256" key="1">
    <source>
        <dbReference type="ARBA" id="ARBA00022801"/>
    </source>
</evidence>
<dbReference type="GO" id="GO:0047632">
    <property type="term" value="F:agmatine deiminase activity"/>
    <property type="evidence" value="ECO:0007669"/>
    <property type="project" value="TreeGrafter"/>
</dbReference>
<name>A0A182C1Q6_9MICO</name>
<dbReference type="Proteomes" id="UP000243847">
    <property type="component" value="Chromosome sequence1"/>
</dbReference>
<sequence length="342" mass="38563">MTSREFHMPAEWAEHERTWMAWPSSGYTLGETEELANEARKCWSDVANTIVRFEPVTILVDPSAVDEAKKWLDPQVEILVAQLDDAWMRDIGPTFVRDSSGKLAGVNWIFNGWGGQSWASWEHDSQAATKILDSIGVPRIDSPLTNEGGGIHVNGSRTVMITETVQLDPGRNPDWTKEQVEAELHRTLGVDHVIWMPRGLTRDYDEFGTRGHIDIVACFANEDTVLFHDQKNQEHPDYWISQEVRRVLKAVRDSEGNKLNVISVPAPEVLQDDEGWVDYSYINHYVCNGAVILCAFDDANDEKAKKVLSKAYPGREIVLVDARPLFARGGGIHCITQQQPKE</sequence>
<evidence type="ECO:0000313" key="3">
    <source>
        <dbReference type="Proteomes" id="UP000243847"/>
    </source>
</evidence>
<dbReference type="Gene3D" id="3.75.10.10">
    <property type="entry name" value="L-arginine/glycine Amidinotransferase, Chain A"/>
    <property type="match status" value="1"/>
</dbReference>